<dbReference type="Gene3D" id="3.40.800.20">
    <property type="entry name" value="Histone deacetylase domain"/>
    <property type="match status" value="2"/>
</dbReference>
<keyword evidence="1" id="KW-0040">ANK repeat</keyword>
<dbReference type="SUPFAM" id="SSF48403">
    <property type="entry name" value="Ankyrin repeat"/>
    <property type="match status" value="1"/>
</dbReference>
<feature type="domain" description="Histone deacetylase" evidence="3">
    <location>
        <begin position="776"/>
        <end position="868"/>
    </location>
</feature>
<dbReference type="Proteomes" id="UP000747110">
    <property type="component" value="Unassembled WGS sequence"/>
</dbReference>
<evidence type="ECO:0000256" key="2">
    <source>
        <dbReference type="SAM" id="MobiDB-lite"/>
    </source>
</evidence>
<feature type="compositionally biased region" description="Low complexity" evidence="2">
    <location>
        <begin position="735"/>
        <end position="753"/>
    </location>
</feature>
<dbReference type="AlphaFoldDB" id="A0A8J4CEM7"/>
<feature type="repeat" description="ANK" evidence="1">
    <location>
        <begin position="137"/>
        <end position="169"/>
    </location>
</feature>
<dbReference type="Pfam" id="PF12796">
    <property type="entry name" value="Ank_2"/>
    <property type="match status" value="2"/>
</dbReference>
<dbReference type="InterPro" id="IPR023801">
    <property type="entry name" value="His_deacetylse_dom"/>
</dbReference>
<dbReference type="CDD" id="cd11599">
    <property type="entry name" value="HDAC_classII_2"/>
    <property type="match status" value="1"/>
</dbReference>
<dbReference type="SUPFAM" id="SSF52768">
    <property type="entry name" value="Arginase/deacetylase"/>
    <property type="match status" value="2"/>
</dbReference>
<proteinExistence type="predicted"/>
<evidence type="ECO:0000313" key="6">
    <source>
        <dbReference type="Proteomes" id="UP000747110"/>
    </source>
</evidence>
<keyword evidence="6" id="KW-1185">Reference proteome</keyword>
<dbReference type="PROSITE" id="PS50088">
    <property type="entry name" value="ANK_REPEAT"/>
    <property type="match status" value="2"/>
</dbReference>
<evidence type="ECO:0000259" key="3">
    <source>
        <dbReference type="Pfam" id="PF00850"/>
    </source>
</evidence>
<dbReference type="InterPro" id="IPR036770">
    <property type="entry name" value="Ankyrin_rpt-contain_sf"/>
</dbReference>
<dbReference type="InterPro" id="IPR037138">
    <property type="entry name" value="His_deacetylse_dom_sf"/>
</dbReference>
<feature type="region of interest" description="Disordered" evidence="2">
    <location>
        <begin position="984"/>
        <end position="1048"/>
    </location>
</feature>
<dbReference type="InterPro" id="IPR023696">
    <property type="entry name" value="Ureohydrolase_dom_sf"/>
</dbReference>
<comment type="caution">
    <text evidence="4">The sequence shown here is derived from an EMBL/GenBank/DDBJ whole genome shotgun (WGS) entry which is preliminary data.</text>
</comment>
<dbReference type="EMBL" id="BNCQ01000009">
    <property type="protein sequence ID" value="GIM01464.1"/>
    <property type="molecule type" value="Genomic_DNA"/>
</dbReference>
<dbReference type="GO" id="GO:0004407">
    <property type="term" value="F:histone deacetylase activity"/>
    <property type="evidence" value="ECO:0007669"/>
    <property type="project" value="TreeGrafter"/>
</dbReference>
<gene>
    <name evidence="4" type="ORF">Vretifemale_8102</name>
    <name evidence="5" type="ORF">Vretimale_6179</name>
</gene>
<feature type="region of interest" description="Disordered" evidence="2">
    <location>
        <begin position="733"/>
        <end position="762"/>
    </location>
</feature>
<dbReference type="PANTHER" id="PTHR10625">
    <property type="entry name" value="HISTONE DEACETYLASE HDAC1-RELATED"/>
    <property type="match status" value="1"/>
</dbReference>
<feature type="repeat" description="ANK" evidence="1">
    <location>
        <begin position="203"/>
        <end position="225"/>
    </location>
</feature>
<evidence type="ECO:0000313" key="4">
    <source>
        <dbReference type="EMBL" id="GIL78690.1"/>
    </source>
</evidence>
<dbReference type="Proteomes" id="UP000722791">
    <property type="component" value="Unassembled WGS sequence"/>
</dbReference>
<dbReference type="EMBL" id="BNCP01000013">
    <property type="protein sequence ID" value="GIL78690.1"/>
    <property type="molecule type" value="Genomic_DNA"/>
</dbReference>
<evidence type="ECO:0000313" key="5">
    <source>
        <dbReference type="EMBL" id="GIM01464.1"/>
    </source>
</evidence>
<dbReference type="PROSITE" id="PS50297">
    <property type="entry name" value="ANK_REP_REGION"/>
    <property type="match status" value="2"/>
</dbReference>
<feature type="compositionally biased region" description="Low complexity" evidence="2">
    <location>
        <begin position="1026"/>
        <end position="1048"/>
    </location>
</feature>
<dbReference type="PANTHER" id="PTHR10625:SF26">
    <property type="entry name" value="HISTONE DEACETYLASE DOMAIN-CONTAINING PROTEIN"/>
    <property type="match status" value="1"/>
</dbReference>
<accession>A0A8J4CEM7</accession>
<sequence length="1048" mass="106128">MSESSESGYDDEEGSISVALHNAAEVGDINTLERLLGLADEAGVGLPLGALFRRLVNSTDRNECTPLHVAIIHGHPACVSALLRAHASPSKPCDGGTPLALATCLGLGTCEERAAAGLEIVRALLAAGADPYDKDDGGRTALHWAACSGRTSLVSLLLAGAADVQRSRAAAMAADSAVALPGLEGLLTQVERPEHVLAVADHDGFTPLHLAAKFGHAEVVTQLLRAAEESAAAAVAAGEELAKAAAEAAAAAAALKAATAAGGGGGGGQVPLAPLSPAEPPSATRLAALMPVSDPASMLRAKTRQDGHTALHLAALYGRRAATHEILRALAALAPGGAVLGPALAAADKKGRTAADLARRRGHSSLAEMLVEAAAVKGLPAGPAAAEADDAPAEARRTMLLAPEECLLHRTAPEPIERSDSEPPPENVSRLHVLTRPGTGILRNGEFSDLEWRTSGIPQAAMVDVLRCHDWSYVRRAIQACEAIIDSPVCVGSLDHDTAISRHTMKAALVAAGAVCTAVDEVVAGRVRNAFCAVRPPGHHAGPCGIVTNPNDSHGSHGFCILSNVAIGAAYAMAVHRHAGIQRVAIVDFDVHHGNGTQACVLNTAPSIRTLSLRTPYSDGQQHFPVYKPWLGNGDVHNIFFASVQGFGRRGSSGGWFYPGSGATADSAIVASLKPPVPEDSVSPTAAATTTTTAANGGGAPPEGTAAAAAAAGLNAAAAAGATAATSANGGGAAVNGNGTPAATTATTTTTTGIPEDPDGEFRGSYDVTVVGGPRIINVGIPGPGGKPRMWRRAWRDKILPALANFKPDIILVSAGFDAHKKEDLNLRYVGVTEADYEWLTSQIVEVANACCMGRVVSVLEGGYNLRGGPLGSAFARSVAAHVRALAAPCAAKYDPLDAETERAAEKALEARKAAKAAALAAGIIPPAGLTTPRSSLPTPRAFPADAIAADGGNGAAPMDTDPVPGAGGVEMRAVATAAVGTASTDLVGGEEPPAKRRRRPVDYAALNAQIEKEQQGTAAKEGTTDDGAPAAADGDSNAGDGAPAPAT</sequence>
<evidence type="ECO:0000256" key="1">
    <source>
        <dbReference type="PROSITE-ProRule" id="PRU00023"/>
    </source>
</evidence>
<dbReference type="GO" id="GO:0000118">
    <property type="term" value="C:histone deacetylase complex"/>
    <property type="evidence" value="ECO:0007669"/>
    <property type="project" value="TreeGrafter"/>
</dbReference>
<protein>
    <recommendedName>
        <fullName evidence="3">Histone deacetylase domain-containing protein</fullName>
    </recommendedName>
</protein>
<dbReference type="Gene3D" id="1.25.40.20">
    <property type="entry name" value="Ankyrin repeat-containing domain"/>
    <property type="match status" value="3"/>
</dbReference>
<dbReference type="Pfam" id="PF00850">
    <property type="entry name" value="Hist_deacetyl"/>
    <property type="match status" value="2"/>
</dbReference>
<dbReference type="SMART" id="SM00248">
    <property type="entry name" value="ANK"/>
    <property type="match status" value="7"/>
</dbReference>
<dbReference type="OrthoDB" id="424012at2759"/>
<dbReference type="GO" id="GO:0040029">
    <property type="term" value="P:epigenetic regulation of gene expression"/>
    <property type="evidence" value="ECO:0007669"/>
    <property type="project" value="TreeGrafter"/>
</dbReference>
<feature type="domain" description="Histone deacetylase" evidence="3">
    <location>
        <begin position="456"/>
        <end position="625"/>
    </location>
</feature>
<reference evidence="4" key="1">
    <citation type="journal article" date="2021" name="Proc. Natl. Acad. Sci. U.S.A.">
        <title>Three genomes in the algal genus Volvox reveal the fate of a haploid sex-determining region after a transition to homothallism.</title>
        <authorList>
            <person name="Yamamoto K."/>
            <person name="Hamaji T."/>
            <person name="Kawai-Toyooka H."/>
            <person name="Matsuzaki R."/>
            <person name="Takahashi F."/>
            <person name="Nishimura Y."/>
            <person name="Kawachi M."/>
            <person name="Noguchi H."/>
            <person name="Minakuchi Y."/>
            <person name="Umen J.G."/>
            <person name="Toyoda A."/>
            <person name="Nozaki H."/>
        </authorList>
    </citation>
    <scope>NUCLEOTIDE SEQUENCE</scope>
    <source>
        <strain evidence="5">NIES-3785</strain>
        <strain evidence="4">NIES-3786</strain>
    </source>
</reference>
<name>A0A8J4CEM7_9CHLO</name>
<dbReference type="GO" id="GO:0005737">
    <property type="term" value="C:cytoplasm"/>
    <property type="evidence" value="ECO:0007669"/>
    <property type="project" value="TreeGrafter"/>
</dbReference>
<feature type="region of interest" description="Disordered" evidence="2">
    <location>
        <begin position="929"/>
        <end position="968"/>
    </location>
</feature>
<dbReference type="InterPro" id="IPR002110">
    <property type="entry name" value="Ankyrin_rpt"/>
</dbReference>
<organism evidence="4 6">
    <name type="scientific">Volvox reticuliferus</name>
    <dbReference type="NCBI Taxonomy" id="1737510"/>
    <lineage>
        <taxon>Eukaryota</taxon>
        <taxon>Viridiplantae</taxon>
        <taxon>Chlorophyta</taxon>
        <taxon>core chlorophytes</taxon>
        <taxon>Chlorophyceae</taxon>
        <taxon>CS clade</taxon>
        <taxon>Chlamydomonadales</taxon>
        <taxon>Volvocaceae</taxon>
        <taxon>Volvox</taxon>
    </lineage>
</organism>